<dbReference type="EMBL" id="BOVJ01000008">
    <property type="protein sequence ID" value="GIQ61698.1"/>
    <property type="molecule type" value="Genomic_DNA"/>
</dbReference>
<dbReference type="Pfam" id="PF11167">
    <property type="entry name" value="DUF2953"/>
    <property type="match status" value="1"/>
</dbReference>
<reference evidence="2 3" key="1">
    <citation type="submission" date="2021-04" db="EMBL/GenBank/DDBJ databases">
        <title>Draft genome sequence of Paenibacillus cisolokensis, LC2-13A.</title>
        <authorList>
            <person name="Uke A."/>
            <person name="Chhe C."/>
            <person name="Baramee S."/>
            <person name="Kosugi A."/>
        </authorList>
    </citation>
    <scope>NUCLEOTIDE SEQUENCE [LARGE SCALE GENOMIC DNA]</scope>
    <source>
        <strain evidence="2 3">LC2-13A</strain>
    </source>
</reference>
<organism evidence="2 3">
    <name type="scientific">Paenibacillus cisolokensis</name>
    <dbReference type="NCBI Taxonomy" id="1658519"/>
    <lineage>
        <taxon>Bacteria</taxon>
        <taxon>Bacillati</taxon>
        <taxon>Bacillota</taxon>
        <taxon>Bacilli</taxon>
        <taxon>Bacillales</taxon>
        <taxon>Paenibacillaceae</taxon>
        <taxon>Paenibacillus</taxon>
    </lineage>
</organism>
<dbReference type="InterPro" id="IPR021338">
    <property type="entry name" value="DUF2953"/>
</dbReference>
<proteinExistence type="predicted"/>
<keyword evidence="1" id="KW-1133">Transmembrane helix</keyword>
<comment type="caution">
    <text evidence="2">The sequence shown here is derived from an EMBL/GenBank/DDBJ whole genome shotgun (WGS) entry which is preliminary data.</text>
</comment>
<keyword evidence="1" id="KW-0472">Membrane</keyword>
<evidence type="ECO:0000313" key="3">
    <source>
        <dbReference type="Proteomes" id="UP000680304"/>
    </source>
</evidence>
<evidence type="ECO:0000256" key="1">
    <source>
        <dbReference type="SAM" id="Phobius"/>
    </source>
</evidence>
<name>A0ABQ4N0Q5_9BACL</name>
<keyword evidence="1" id="KW-0812">Transmembrane</keyword>
<dbReference type="RefSeq" id="WP_062492714.1">
    <property type="nucleotide sequence ID" value="NZ_BOVJ01000008.1"/>
</dbReference>
<feature type="transmembrane region" description="Helical" evidence="1">
    <location>
        <begin position="6"/>
        <end position="29"/>
    </location>
</feature>
<protein>
    <recommendedName>
        <fullName evidence="4">DUF2953 domain-containing protein</fullName>
    </recommendedName>
</protein>
<gene>
    <name evidence="2" type="primary">ytfI</name>
    <name evidence="2" type="ORF">PACILC2_02660</name>
</gene>
<evidence type="ECO:0000313" key="2">
    <source>
        <dbReference type="EMBL" id="GIQ61698.1"/>
    </source>
</evidence>
<accession>A0ABQ4N0Q5</accession>
<sequence>MLGYPYGWLAAAGLFFLCAIVVLLSPVVISGRFIRIQENDDLELRVKALFGLIRMQWKLPDIRLGSSEIEYERIRKSEGLASSQVRDARMELDRQKVKKSIERYQLMLRQIHNLTGWTLRLLSKVRLVEWKWHTAVGTGDAMWTALATGSIWTIQSSVIGFLSHIVRLQTKPSMEVQPDYSRAHFSTQWSCIAKISFGYAILAGLQLVFRLKNVKGGVIVWQNIRSKA</sequence>
<evidence type="ECO:0008006" key="4">
    <source>
        <dbReference type="Google" id="ProtNLM"/>
    </source>
</evidence>
<keyword evidence="3" id="KW-1185">Reference proteome</keyword>
<dbReference type="Proteomes" id="UP000680304">
    <property type="component" value="Unassembled WGS sequence"/>
</dbReference>